<gene>
    <name evidence="1" type="ORF">ASZ90_016200</name>
</gene>
<dbReference type="InterPro" id="IPR007710">
    <property type="entry name" value="Nucleoside_deoxyribTrfase"/>
</dbReference>
<dbReference type="EMBL" id="LNQE01001693">
    <property type="protein sequence ID" value="KUG14166.1"/>
    <property type="molecule type" value="Genomic_DNA"/>
</dbReference>
<reference evidence="1" key="1">
    <citation type="journal article" date="2015" name="Proc. Natl. Acad. Sci. U.S.A.">
        <title>Networks of energetic and metabolic interactions define dynamics in microbial communities.</title>
        <authorList>
            <person name="Embree M."/>
            <person name="Liu J.K."/>
            <person name="Al-Bassam M.M."/>
            <person name="Zengler K."/>
        </authorList>
    </citation>
    <scope>NUCLEOTIDE SEQUENCE</scope>
</reference>
<dbReference type="PANTHER" id="PTHR15364">
    <property type="entry name" value="2'-DEOXYNUCLEOSIDE 5'-PHOSPHATE N-HYDROLASE 1"/>
    <property type="match status" value="1"/>
</dbReference>
<dbReference type="GO" id="GO:0070694">
    <property type="term" value="F:5-hydroxymethyl-dUMP N-hydrolase activity"/>
    <property type="evidence" value="ECO:0007669"/>
    <property type="project" value="TreeGrafter"/>
</dbReference>
<dbReference type="AlphaFoldDB" id="A0A0W8EZU9"/>
<protein>
    <submittedName>
        <fullName evidence="1">Nucleoside 2-deoxyribosyltransferase</fullName>
    </submittedName>
</protein>
<evidence type="ECO:0000313" key="1">
    <source>
        <dbReference type="EMBL" id="KUG14166.1"/>
    </source>
</evidence>
<proteinExistence type="predicted"/>
<dbReference type="Gene3D" id="3.40.50.450">
    <property type="match status" value="1"/>
</dbReference>
<dbReference type="Pfam" id="PF05014">
    <property type="entry name" value="Nuc_deoxyrib_tr"/>
    <property type="match status" value="1"/>
</dbReference>
<dbReference type="GO" id="GO:0016740">
    <property type="term" value="F:transferase activity"/>
    <property type="evidence" value="ECO:0007669"/>
    <property type="project" value="UniProtKB-KW"/>
</dbReference>
<dbReference type="InterPro" id="IPR051239">
    <property type="entry name" value="2'-dNMP_N-hydrolase"/>
</dbReference>
<sequence>MYVLMSPCIRNPALRPPGITRDQDREWFSRAIERCARFGIGIVSLPCPETLYLGDDREPGMFLDRLNTLDFSRLLAALSDDVREIMFERGPPLCIVGVNSSPACGVDTTWYGPEGLPDAKRAGRGAFLARFPEVPAMDVADFARYRVYLAAPLFSAAEREYNRNLASLLRDHLFAVYLPQETGDDSHQRDHAAHQDIFDRHLAALAESDLVVAVIDGADADSGTAWEMGYAYARGIPVISVRTDFRMAGHHEHTNLMLERSSTVVKSMEDLLVRIRSPCTLPSGT</sequence>
<dbReference type="SUPFAM" id="SSF52309">
    <property type="entry name" value="N-(deoxy)ribosyltransferase-like"/>
    <property type="match status" value="1"/>
</dbReference>
<accession>A0A0W8EZU9</accession>
<keyword evidence="1" id="KW-0808">Transferase</keyword>
<organism evidence="1">
    <name type="scientific">hydrocarbon metagenome</name>
    <dbReference type="NCBI Taxonomy" id="938273"/>
    <lineage>
        <taxon>unclassified sequences</taxon>
        <taxon>metagenomes</taxon>
        <taxon>ecological metagenomes</taxon>
    </lineage>
</organism>
<comment type="caution">
    <text evidence="1">The sequence shown here is derived from an EMBL/GenBank/DDBJ whole genome shotgun (WGS) entry which is preliminary data.</text>
</comment>
<dbReference type="GO" id="GO:0009159">
    <property type="term" value="P:deoxyribonucleoside monophosphate catabolic process"/>
    <property type="evidence" value="ECO:0007669"/>
    <property type="project" value="TreeGrafter"/>
</dbReference>
<name>A0A0W8EZU9_9ZZZZ</name>
<dbReference type="PANTHER" id="PTHR15364:SF0">
    <property type="entry name" value="2'-DEOXYNUCLEOSIDE 5'-PHOSPHATE N-HYDROLASE 1"/>
    <property type="match status" value="1"/>
</dbReference>